<dbReference type="InterPro" id="IPR001878">
    <property type="entry name" value="Znf_CCHC"/>
</dbReference>
<keyword evidence="5" id="KW-1185">Reference proteome</keyword>
<evidence type="ECO:0000313" key="4">
    <source>
        <dbReference type="EMBL" id="CAE7939388.1"/>
    </source>
</evidence>
<evidence type="ECO:0000256" key="1">
    <source>
        <dbReference type="PROSITE-ProRule" id="PRU00047"/>
    </source>
</evidence>
<dbReference type="Gene3D" id="4.10.60.10">
    <property type="entry name" value="Zinc finger, CCHC-type"/>
    <property type="match status" value="1"/>
</dbReference>
<dbReference type="GO" id="GO:0006508">
    <property type="term" value="P:proteolysis"/>
    <property type="evidence" value="ECO:0007669"/>
    <property type="project" value="InterPro"/>
</dbReference>
<organism evidence="4 5">
    <name type="scientific">Symbiodinium necroappetens</name>
    <dbReference type="NCBI Taxonomy" id="1628268"/>
    <lineage>
        <taxon>Eukaryota</taxon>
        <taxon>Sar</taxon>
        <taxon>Alveolata</taxon>
        <taxon>Dinophyceae</taxon>
        <taxon>Suessiales</taxon>
        <taxon>Symbiodiniaceae</taxon>
        <taxon>Symbiodinium</taxon>
    </lineage>
</organism>
<feature type="compositionally biased region" description="Low complexity" evidence="2">
    <location>
        <begin position="605"/>
        <end position="619"/>
    </location>
</feature>
<dbReference type="InterPro" id="IPR036875">
    <property type="entry name" value="Znf_CCHC_sf"/>
</dbReference>
<sequence length="671" mass="74548">MWPREHDVHFEELLSQGVTFEQVRAYILLRQSQLSMEDRKKIIVEMGGSLEYKKVCSSIRLLGSRFFADLQGQKTAKTRTYDANLVEDAPPEEGERAYGAFSASAADEGEIELDDNFLEIMVASEDQDALQVQAFEEELENFFQDTPELQEALVSYIEARSRLLAKKKSRGFWPIGAGKGSTKGGRGFKGSGKGKGKHREQLLARIARSTCRICGEKGHWKAECPRRKQSSSGEATTTVAEAFAEALEVPGLGDEVPVPEISTQLPADALSLEEALVVCSLPNPNEINLKLQKLVQKLKTQKPNLSKISFHRPRNSGEPRLTDESCCFLKRSCDSEPAIAALVHHQGPVEAILDTGASRCVMGKSLLQRFLGQLNDSVRSRVRVTKSSIRFRFGNNQTLLSERRIHLPFGTPNQQVLWLGIEIVPGSTPLLFSKRAIKQLGGLIDTEADVCELRRLQRSLLMQTGPTGLYMIDLARLCEVAAFADPCMLGSSLGMRLARLRDPVQNLTLEQLQALSLEAHGAHVVNFGTKVKGRTFQDVVENEAEWTKWIVEHMSTSPKRSHQSFIMYVEKYVSQAEEIEAALIETAISGEPPVRMIAQAKPKVRSSSKAAPKASSRPVTEAVSEDPWEFMEEPAITDQVTALNHRMLTMEQMMQEMISAIQRLSVGQNAS</sequence>
<dbReference type="SUPFAM" id="SSF57756">
    <property type="entry name" value="Retrovirus zinc finger-like domains"/>
    <property type="match status" value="1"/>
</dbReference>
<dbReference type="EMBL" id="CAJNJA010088641">
    <property type="protein sequence ID" value="CAE7939388.1"/>
    <property type="molecule type" value="Genomic_DNA"/>
</dbReference>
<dbReference type="AlphaFoldDB" id="A0A813C6F0"/>
<dbReference type="Pfam" id="PF00098">
    <property type="entry name" value="zf-CCHC"/>
    <property type="match status" value="1"/>
</dbReference>
<keyword evidence="1" id="KW-0479">Metal-binding</keyword>
<feature type="region of interest" description="Disordered" evidence="2">
    <location>
        <begin position="600"/>
        <end position="626"/>
    </location>
</feature>
<evidence type="ECO:0000256" key="2">
    <source>
        <dbReference type="SAM" id="MobiDB-lite"/>
    </source>
</evidence>
<protein>
    <recommendedName>
        <fullName evidence="3">CCHC-type domain-containing protein</fullName>
    </recommendedName>
</protein>
<evidence type="ECO:0000313" key="5">
    <source>
        <dbReference type="Proteomes" id="UP000601435"/>
    </source>
</evidence>
<proteinExistence type="predicted"/>
<dbReference type="PROSITE" id="PS50158">
    <property type="entry name" value="ZF_CCHC"/>
    <property type="match status" value="1"/>
</dbReference>
<comment type="caution">
    <text evidence="4">The sequence shown here is derived from an EMBL/GenBank/DDBJ whole genome shotgun (WGS) entry which is preliminary data.</text>
</comment>
<dbReference type="GO" id="GO:0008270">
    <property type="term" value="F:zinc ion binding"/>
    <property type="evidence" value="ECO:0007669"/>
    <property type="project" value="UniProtKB-KW"/>
</dbReference>
<dbReference type="PROSITE" id="PS00141">
    <property type="entry name" value="ASP_PROTEASE"/>
    <property type="match status" value="1"/>
</dbReference>
<dbReference type="SMART" id="SM00343">
    <property type="entry name" value="ZnF_C2HC"/>
    <property type="match status" value="1"/>
</dbReference>
<keyword evidence="1" id="KW-0863">Zinc-finger</keyword>
<reference evidence="4" key="1">
    <citation type="submission" date="2021-02" db="EMBL/GenBank/DDBJ databases">
        <authorList>
            <person name="Dougan E. K."/>
            <person name="Rhodes N."/>
            <person name="Thang M."/>
            <person name="Chan C."/>
        </authorList>
    </citation>
    <scope>NUCLEOTIDE SEQUENCE</scope>
</reference>
<dbReference type="OrthoDB" id="425962at2759"/>
<dbReference type="GO" id="GO:0004190">
    <property type="term" value="F:aspartic-type endopeptidase activity"/>
    <property type="evidence" value="ECO:0007669"/>
    <property type="project" value="InterPro"/>
</dbReference>
<feature type="domain" description="CCHC-type" evidence="3">
    <location>
        <begin position="211"/>
        <end position="226"/>
    </location>
</feature>
<accession>A0A813C6F0</accession>
<name>A0A813C6F0_9DINO</name>
<dbReference type="Proteomes" id="UP000601435">
    <property type="component" value="Unassembled WGS sequence"/>
</dbReference>
<dbReference type="GO" id="GO:0003676">
    <property type="term" value="F:nucleic acid binding"/>
    <property type="evidence" value="ECO:0007669"/>
    <property type="project" value="InterPro"/>
</dbReference>
<dbReference type="InterPro" id="IPR001969">
    <property type="entry name" value="Aspartic_peptidase_AS"/>
</dbReference>
<evidence type="ECO:0000259" key="3">
    <source>
        <dbReference type="PROSITE" id="PS50158"/>
    </source>
</evidence>
<gene>
    <name evidence="4" type="ORF">SNEC2469_LOCUS33493</name>
</gene>
<keyword evidence="1" id="KW-0862">Zinc</keyword>